<dbReference type="PANTHER" id="PTHR37689:SF1">
    <property type="entry name" value="PROTEIN FDHE"/>
    <property type="match status" value="1"/>
</dbReference>
<dbReference type="GO" id="GO:0005829">
    <property type="term" value="C:cytosol"/>
    <property type="evidence" value="ECO:0007669"/>
    <property type="project" value="TreeGrafter"/>
</dbReference>
<dbReference type="Pfam" id="PF24859">
    <property type="entry name" value="FdhE_central"/>
    <property type="match status" value="1"/>
</dbReference>
<dbReference type="SUPFAM" id="SSF144020">
    <property type="entry name" value="FdhE-like"/>
    <property type="match status" value="1"/>
</dbReference>
<evidence type="ECO:0000313" key="5">
    <source>
        <dbReference type="Proteomes" id="UP000182958"/>
    </source>
</evidence>
<protein>
    <submittedName>
        <fullName evidence="4">FdhE protein</fullName>
    </submittedName>
</protein>
<reference evidence="5" key="1">
    <citation type="submission" date="2016-11" db="EMBL/GenBank/DDBJ databases">
        <authorList>
            <person name="Varghese N."/>
            <person name="Submissions S."/>
        </authorList>
    </citation>
    <scope>NUCLEOTIDE SEQUENCE [LARGE SCALE GENOMIC DNA]</scope>
    <source>
        <strain evidence="5">C3</strain>
    </source>
</reference>
<dbReference type="InterPro" id="IPR006452">
    <property type="entry name" value="Formate_DH_accessory"/>
</dbReference>
<accession>A0A1K1P2R8</accession>
<dbReference type="PANTHER" id="PTHR37689">
    <property type="entry name" value="PROTEIN FDHE"/>
    <property type="match status" value="1"/>
</dbReference>
<keyword evidence="5" id="KW-1185">Reference proteome</keyword>
<proteinExistence type="predicted"/>
<feature type="domain" description="FdhE C-terminal" evidence="3">
    <location>
        <begin position="208"/>
        <end position="282"/>
    </location>
</feature>
<dbReference type="Gene3D" id="3.90.1670.10">
    <property type="entry name" value="FdhE-like domain"/>
    <property type="match status" value="1"/>
</dbReference>
<dbReference type="InterPro" id="IPR024064">
    <property type="entry name" value="FdhE-like_sf"/>
</dbReference>
<sequence>MNVMDNHMEKYLNAHPFLRETAELQLSLNAAIRPGISPLEIPDTDEVKALNKDGVPLLQHKAYQEKAIQILVAQLPAVLEQLQSLECPQPMQEARRLLAEWTQKQTVDKLVALCGLLLRQEDDKLSAFLQEEQLPEQLLRTVLWQLVEAMVPAPLKDYAFWQKAGWNKNFCPICGRQPVMAHLRKEKEGRARFLLCDGCHTEWPFARVGCVYCGNTDLTKMHILEPEEQTAMRMDVCDVCQSYIKTYNEEGAESVYLHDWATIHLDLLAEEKGLHKKGSSLLA</sequence>
<dbReference type="RefSeq" id="WP_072306292.1">
    <property type="nucleotide sequence ID" value="NZ_FPJA01000007.1"/>
</dbReference>
<evidence type="ECO:0000259" key="3">
    <source>
        <dbReference type="Pfam" id="PF24860"/>
    </source>
</evidence>
<evidence type="ECO:0000259" key="2">
    <source>
        <dbReference type="Pfam" id="PF24859"/>
    </source>
</evidence>
<feature type="domain" description="FdhE central" evidence="2">
    <location>
        <begin position="170"/>
        <end position="207"/>
    </location>
</feature>
<dbReference type="EMBL" id="FPJA01000007">
    <property type="protein sequence ID" value="SFW41771.1"/>
    <property type="molecule type" value="Genomic_DNA"/>
</dbReference>
<name>A0A1K1P2R8_SELRU</name>
<dbReference type="Pfam" id="PF24860">
    <property type="entry name" value="FdhE_C"/>
    <property type="match status" value="1"/>
</dbReference>
<dbReference type="AlphaFoldDB" id="A0A1K1P2R8"/>
<evidence type="ECO:0000313" key="4">
    <source>
        <dbReference type="EMBL" id="SFW41771.1"/>
    </source>
</evidence>
<organism evidence="4 5">
    <name type="scientific">Selenomonas ruminantium</name>
    <dbReference type="NCBI Taxonomy" id="971"/>
    <lineage>
        <taxon>Bacteria</taxon>
        <taxon>Bacillati</taxon>
        <taxon>Bacillota</taxon>
        <taxon>Negativicutes</taxon>
        <taxon>Selenomonadales</taxon>
        <taxon>Selenomonadaceae</taxon>
        <taxon>Selenomonas</taxon>
    </lineage>
</organism>
<evidence type="ECO:0000256" key="1">
    <source>
        <dbReference type="ARBA" id="ARBA00022490"/>
    </source>
</evidence>
<dbReference type="Proteomes" id="UP000182958">
    <property type="component" value="Unassembled WGS sequence"/>
</dbReference>
<dbReference type="GO" id="GO:0051604">
    <property type="term" value="P:protein maturation"/>
    <property type="evidence" value="ECO:0007669"/>
    <property type="project" value="TreeGrafter"/>
</dbReference>
<keyword evidence="1" id="KW-0963">Cytoplasm</keyword>
<dbReference type="GO" id="GO:0008199">
    <property type="term" value="F:ferric iron binding"/>
    <property type="evidence" value="ECO:0007669"/>
    <property type="project" value="TreeGrafter"/>
</dbReference>
<dbReference type="InterPro" id="IPR056797">
    <property type="entry name" value="FdhE_central"/>
</dbReference>
<dbReference type="InterPro" id="IPR056796">
    <property type="entry name" value="FdhE_C"/>
</dbReference>
<dbReference type="CDD" id="cd16341">
    <property type="entry name" value="FdhE"/>
    <property type="match status" value="1"/>
</dbReference>
<gene>
    <name evidence="4" type="ORF">SAMN02910323_1739</name>
</gene>